<dbReference type="Proteomes" id="UP000273143">
    <property type="component" value="Chromosome"/>
</dbReference>
<dbReference type="GO" id="GO:0043165">
    <property type="term" value="P:Gram-negative-bacterium-type cell outer membrane assembly"/>
    <property type="evidence" value="ECO:0007669"/>
    <property type="project" value="UniProtKB-UniRule"/>
</dbReference>
<keyword evidence="3" id="KW-0564">Palmitate</keyword>
<evidence type="ECO:0000256" key="3">
    <source>
        <dbReference type="ARBA" id="ARBA00023139"/>
    </source>
</evidence>
<evidence type="ECO:0000313" key="8">
    <source>
        <dbReference type="EMBL" id="AZS50911.1"/>
    </source>
</evidence>
<reference evidence="9" key="1">
    <citation type="submission" date="2018-06" db="EMBL/GenBank/DDBJ databases">
        <title>Complete genome of Pseudomonas insecticola strain QZS01.</title>
        <authorList>
            <person name="Wang J."/>
            <person name="Su Q."/>
        </authorList>
    </citation>
    <scope>NUCLEOTIDE SEQUENCE [LARGE SCALE GENOMIC DNA]</scope>
    <source>
        <strain evidence="9">QZS01</strain>
    </source>
</reference>
<keyword evidence="2 6" id="KW-0472">Membrane</keyword>
<evidence type="ECO:0000256" key="4">
    <source>
        <dbReference type="ARBA" id="ARBA00023237"/>
    </source>
</evidence>
<evidence type="ECO:0000256" key="5">
    <source>
        <dbReference type="ARBA" id="ARBA00023288"/>
    </source>
</evidence>
<evidence type="ECO:0000256" key="6">
    <source>
        <dbReference type="HAMAP-Rule" id="MF_01186"/>
    </source>
</evidence>
<evidence type="ECO:0000313" key="9">
    <source>
        <dbReference type="Proteomes" id="UP000273143"/>
    </source>
</evidence>
<proteinExistence type="inferred from homology"/>
<keyword evidence="1" id="KW-0732">Signal</keyword>
<accession>A0A3S9XET5</accession>
<keyword evidence="4 6" id="KW-0998">Cell outer membrane</keyword>
<dbReference type="GO" id="GO:0015920">
    <property type="term" value="P:lipopolysaccharide transport"/>
    <property type="evidence" value="ECO:0007669"/>
    <property type="project" value="TreeGrafter"/>
</dbReference>
<comment type="subunit">
    <text evidence="6">Component of the lipopolysaccharide transport and assembly complex. Interacts with LptD.</text>
</comment>
<dbReference type="Gene3D" id="3.30.160.150">
    <property type="entry name" value="Lipoprotein like domain"/>
    <property type="match status" value="1"/>
</dbReference>
<comment type="function">
    <text evidence="6">Together with LptD, is involved in the assembly of lipopolysaccharide (LPS) at the surface of the outer membrane. Required for the proper assembly of LptD. Binds LPS and may serve as the LPS recognition site at the outer membrane.</text>
</comment>
<dbReference type="GO" id="GO:0009279">
    <property type="term" value="C:cell outer membrane"/>
    <property type="evidence" value="ECO:0007669"/>
    <property type="project" value="UniProtKB-UniRule"/>
</dbReference>
<dbReference type="AlphaFoldDB" id="A0A3S9XET5"/>
<comment type="similarity">
    <text evidence="6">Belongs to the LptE lipoprotein family.</text>
</comment>
<organism evidence="8 9">
    <name type="scientific">Entomomonas moraniae</name>
    <dbReference type="NCBI Taxonomy" id="2213226"/>
    <lineage>
        <taxon>Bacteria</taxon>
        <taxon>Pseudomonadati</taxon>
        <taxon>Pseudomonadota</taxon>
        <taxon>Gammaproteobacteria</taxon>
        <taxon>Pseudomonadales</taxon>
        <taxon>Pseudomonadaceae</taxon>
        <taxon>Entomomonas</taxon>
    </lineage>
</organism>
<evidence type="ECO:0000256" key="7">
    <source>
        <dbReference type="SAM" id="Coils"/>
    </source>
</evidence>
<protein>
    <recommendedName>
        <fullName evidence="6">LPS-assembly lipoprotein LptE</fullName>
    </recommendedName>
</protein>
<keyword evidence="7" id="KW-0175">Coiled coil</keyword>
<keyword evidence="9" id="KW-1185">Reference proteome</keyword>
<dbReference type="GO" id="GO:0001530">
    <property type="term" value="F:lipopolysaccharide binding"/>
    <property type="evidence" value="ECO:0007669"/>
    <property type="project" value="TreeGrafter"/>
</dbReference>
<feature type="coiled-coil region" evidence="7">
    <location>
        <begin position="171"/>
        <end position="205"/>
    </location>
</feature>
<dbReference type="InterPro" id="IPR007485">
    <property type="entry name" value="LPS_assembly_LptE"/>
</dbReference>
<evidence type="ECO:0000256" key="1">
    <source>
        <dbReference type="ARBA" id="ARBA00022729"/>
    </source>
</evidence>
<dbReference type="PANTHER" id="PTHR38098">
    <property type="entry name" value="LPS-ASSEMBLY LIPOPROTEIN LPTE"/>
    <property type="match status" value="1"/>
</dbReference>
<name>A0A3S9XET5_9GAMM</name>
<dbReference type="HAMAP" id="MF_01186">
    <property type="entry name" value="LPS_assembly_LptE"/>
    <property type="match status" value="1"/>
</dbReference>
<gene>
    <name evidence="6" type="primary">lptE</name>
    <name evidence="8" type="ORF">DM558_09005</name>
</gene>
<evidence type="ECO:0000256" key="2">
    <source>
        <dbReference type="ARBA" id="ARBA00023136"/>
    </source>
</evidence>
<sequence>MIEINCGVSYFMKRLVGFFIIASLLSGCGFHLRGTSEDKIEIKELAVSAGDRYGPLVKELRERLADHGVKIYDTAMYKLVITSSINSRTLAFSSSIRGTDIEQILTLKYRIYGVNNLLLVEDTVEARGQYVSDINNIVADELQKNRLDQELRGNAITLLIYRLQSISPAKLEELQQKAQEQKRLQDEAKQQRQKAAEERRKLLLQSIPLDEIEQLNSQ</sequence>
<dbReference type="GO" id="GO:1990351">
    <property type="term" value="C:transporter complex"/>
    <property type="evidence" value="ECO:0007669"/>
    <property type="project" value="TreeGrafter"/>
</dbReference>
<dbReference type="KEGG" id="emo:DM558_09005"/>
<dbReference type="EMBL" id="CP029822">
    <property type="protein sequence ID" value="AZS50911.1"/>
    <property type="molecule type" value="Genomic_DNA"/>
</dbReference>
<keyword evidence="5" id="KW-0449">Lipoprotein</keyword>
<dbReference type="PANTHER" id="PTHR38098:SF1">
    <property type="entry name" value="LPS-ASSEMBLY LIPOPROTEIN LPTE"/>
    <property type="match status" value="1"/>
</dbReference>